<dbReference type="PANTHER" id="PTHR15157">
    <property type="entry name" value="UV RADIATION RESISTANCE-ASSOCIATED GENE PROTEIN"/>
    <property type="match status" value="1"/>
</dbReference>
<evidence type="ECO:0000313" key="2">
    <source>
        <dbReference type="EMBL" id="KAF3952339.1"/>
    </source>
</evidence>
<gene>
    <name evidence="2" type="ORF">CMV_022093</name>
</gene>
<proteinExistence type="predicted"/>
<dbReference type="AlphaFoldDB" id="A0A8J4QT44"/>
<dbReference type="InterPro" id="IPR018791">
    <property type="entry name" value="UV_resistance/autophagy_Atg14"/>
</dbReference>
<comment type="caution">
    <text evidence="2">The sequence shown here is derived from an EMBL/GenBank/DDBJ whole genome shotgun (WGS) entry which is preliminary data.</text>
</comment>
<dbReference type="GO" id="GO:0000149">
    <property type="term" value="F:SNARE binding"/>
    <property type="evidence" value="ECO:0007669"/>
    <property type="project" value="TreeGrafter"/>
</dbReference>
<evidence type="ECO:0008006" key="4">
    <source>
        <dbReference type="Google" id="ProtNLM"/>
    </source>
</evidence>
<name>A0A8J4QT44_9ROSI</name>
<evidence type="ECO:0000256" key="1">
    <source>
        <dbReference type="ARBA" id="ARBA00023054"/>
    </source>
</evidence>
<protein>
    <recommendedName>
        <fullName evidence="4">UV radiation resistance protein/autophagy-related protein 14</fullName>
    </recommendedName>
</protein>
<organism evidence="2 3">
    <name type="scientific">Castanea mollissima</name>
    <name type="common">Chinese chestnut</name>
    <dbReference type="NCBI Taxonomy" id="60419"/>
    <lineage>
        <taxon>Eukaryota</taxon>
        <taxon>Viridiplantae</taxon>
        <taxon>Streptophyta</taxon>
        <taxon>Embryophyta</taxon>
        <taxon>Tracheophyta</taxon>
        <taxon>Spermatophyta</taxon>
        <taxon>Magnoliopsida</taxon>
        <taxon>eudicotyledons</taxon>
        <taxon>Gunneridae</taxon>
        <taxon>Pentapetalae</taxon>
        <taxon>rosids</taxon>
        <taxon>fabids</taxon>
        <taxon>Fagales</taxon>
        <taxon>Fagaceae</taxon>
        <taxon>Castanea</taxon>
    </lineage>
</organism>
<dbReference type="OrthoDB" id="2019752at2759"/>
<reference evidence="2" key="1">
    <citation type="submission" date="2020-03" db="EMBL/GenBank/DDBJ databases">
        <title>Castanea mollissima Vanexum genome sequencing.</title>
        <authorList>
            <person name="Staton M."/>
        </authorList>
    </citation>
    <scope>NUCLEOTIDE SEQUENCE</scope>
    <source>
        <tissue evidence="2">Leaf</tissue>
    </source>
</reference>
<dbReference type="GO" id="GO:0032991">
    <property type="term" value="C:protein-containing complex"/>
    <property type="evidence" value="ECO:0007669"/>
    <property type="project" value="UniProtKB-ARBA"/>
</dbReference>
<dbReference type="EMBL" id="JRKL02004541">
    <property type="protein sequence ID" value="KAF3952339.1"/>
    <property type="molecule type" value="Genomic_DNA"/>
</dbReference>
<dbReference type="Proteomes" id="UP000737018">
    <property type="component" value="Unassembled WGS sequence"/>
</dbReference>
<dbReference type="Pfam" id="PF10186">
    <property type="entry name" value="ATG14"/>
    <property type="match status" value="1"/>
</dbReference>
<dbReference type="GO" id="GO:0000323">
    <property type="term" value="C:lytic vacuole"/>
    <property type="evidence" value="ECO:0007669"/>
    <property type="project" value="TreeGrafter"/>
</dbReference>
<dbReference type="PANTHER" id="PTHR15157:SF5">
    <property type="entry name" value="UV RADIATION RESISTANCE-ASSOCIATED GENE PROTEIN"/>
    <property type="match status" value="1"/>
</dbReference>
<evidence type="ECO:0000313" key="3">
    <source>
        <dbReference type="Proteomes" id="UP000737018"/>
    </source>
</evidence>
<keyword evidence="1" id="KW-0175">Coiled coil</keyword>
<accession>A0A8J4QT44</accession>
<dbReference type="GO" id="GO:0035493">
    <property type="term" value="P:SNARE complex assembly"/>
    <property type="evidence" value="ECO:0007669"/>
    <property type="project" value="TreeGrafter"/>
</dbReference>
<keyword evidence="3" id="KW-1185">Reference proteome</keyword>
<sequence>MIIRRLSDRRRFPMTTRKPSSCCAICENSNQASICTVCVNFRLNEYHNLLRSQKSRRDYLYARLSEVVVAKGKADDQTNWKVLHKDKRSKLKEKLCSNKRQLEQGKARIERMSDDLKDKYGVLESALSTLEKYRVEQLGKYYPNLISTQTLGHMAITAERLHKQSVVIKQICKLLPLRRVIVDGERKDGSTVQYDQICNARLPRGLDPHSVPSEELAASLGYMVQLLNLVAQNLASPVLHNSGFAGSCSRIWQRDSYWDARPSSRGNEYPLFIPRQNYCSTSGENSWSDRSSCNFGVASMESERKPRLESSGSISFNFPSASLHSAETHKDLQKGISLLKKSVACITAYYFNSLCLDVPSEASTFEAFAKLLAKLSSSKEVRSVFSVRMACSRSSKQVEQMNKSVWNVDSAISSITLLESAHALPTMKNICENLRNSAASYLYATELSDNGKNECLIEGWDIVEHPHFPPPPSQSEDVEHWTRAMFIDATKK</sequence>
<dbReference type="GO" id="GO:0005768">
    <property type="term" value="C:endosome"/>
    <property type="evidence" value="ECO:0007669"/>
    <property type="project" value="TreeGrafter"/>
</dbReference>